<dbReference type="Proteomes" id="UP001642409">
    <property type="component" value="Unassembled WGS sequence"/>
</dbReference>
<evidence type="ECO:0000313" key="4">
    <source>
        <dbReference type="EMBL" id="CAL5971088.1"/>
    </source>
</evidence>
<dbReference type="EMBL" id="CAXDID020000002">
    <property type="protein sequence ID" value="CAL5971088.1"/>
    <property type="molecule type" value="Genomic_DNA"/>
</dbReference>
<keyword evidence="2" id="KW-0067">ATP-binding</keyword>
<dbReference type="SMART" id="SM00220">
    <property type="entry name" value="S_TKc"/>
    <property type="match status" value="1"/>
</dbReference>
<accession>A0ABP1GGS9</accession>
<dbReference type="SUPFAM" id="SSF56112">
    <property type="entry name" value="Protein kinase-like (PK-like)"/>
    <property type="match status" value="1"/>
</dbReference>
<dbReference type="PROSITE" id="PS50011">
    <property type="entry name" value="PROTEIN_KINASE_DOM"/>
    <property type="match status" value="1"/>
</dbReference>
<keyword evidence="4" id="KW-0418">Kinase</keyword>
<dbReference type="GO" id="GO:0016301">
    <property type="term" value="F:kinase activity"/>
    <property type="evidence" value="ECO:0007669"/>
    <property type="project" value="UniProtKB-KW"/>
</dbReference>
<keyword evidence="4" id="KW-0808">Transferase</keyword>
<keyword evidence="1" id="KW-0547">Nucleotide-binding</keyword>
<feature type="domain" description="Protein kinase" evidence="3">
    <location>
        <begin position="42"/>
        <end position="348"/>
    </location>
</feature>
<dbReference type="Gene3D" id="1.10.510.10">
    <property type="entry name" value="Transferase(Phosphotransferase) domain 1"/>
    <property type="match status" value="1"/>
</dbReference>
<name>A0ABP1GGS9_9EUKA</name>
<dbReference type="PANTHER" id="PTHR24056">
    <property type="entry name" value="CELL DIVISION PROTEIN KINASE"/>
    <property type="match status" value="1"/>
</dbReference>
<dbReference type="Pfam" id="PF00069">
    <property type="entry name" value="Pkinase"/>
    <property type="match status" value="1"/>
</dbReference>
<evidence type="ECO:0000259" key="3">
    <source>
        <dbReference type="PROSITE" id="PS50011"/>
    </source>
</evidence>
<evidence type="ECO:0000256" key="1">
    <source>
        <dbReference type="ARBA" id="ARBA00022741"/>
    </source>
</evidence>
<gene>
    <name evidence="4" type="ORF">HINF_LOCUS1028</name>
</gene>
<organism evidence="4 5">
    <name type="scientific">Hexamita inflata</name>
    <dbReference type="NCBI Taxonomy" id="28002"/>
    <lineage>
        <taxon>Eukaryota</taxon>
        <taxon>Metamonada</taxon>
        <taxon>Diplomonadida</taxon>
        <taxon>Hexamitidae</taxon>
        <taxon>Hexamitinae</taxon>
        <taxon>Hexamita</taxon>
    </lineage>
</organism>
<evidence type="ECO:0000313" key="5">
    <source>
        <dbReference type="Proteomes" id="UP001642409"/>
    </source>
</evidence>
<reference evidence="4 5" key="1">
    <citation type="submission" date="2024-07" db="EMBL/GenBank/DDBJ databases">
        <authorList>
            <person name="Akdeniz Z."/>
        </authorList>
    </citation>
    <scope>NUCLEOTIDE SEQUENCE [LARGE SCALE GENOMIC DNA]</scope>
</reference>
<protein>
    <submittedName>
        <fullName evidence="4">Kinase</fullName>
    </submittedName>
</protein>
<sequence length="350" mass="40932">MKQLARSEINLFNKMGSDFEPIIPNNISLDDIQETVEVIHGYLVREEIGRTPTGIEKLVENLSGQKFIIKAFDIGLEEIGRMEIRMLQMLKGMKASPNLTDFFYYNKKLHMIINYIPYSLKTMIYEENLTIQNIKKIMIRITHIIKHMHDQNIVHGDIQPQSLKLTPKSIPSMIITNFQCSKIMSTEYTPQKQQPIHYMAPELIQGKQTSKHTDLWSVGCLFYELIMKKPLFNVESLDIVVLQQLHLFKYQHLKDTVINKITEELYYKFSPNFLTKLGLSTKAAKYPVNHVLQAYKELVMITINDEIMCINQWKQEDKDNCVKLLYGLLNYDPNKRHNCMTILKAPFLQE</sequence>
<dbReference type="InterPro" id="IPR011009">
    <property type="entry name" value="Kinase-like_dom_sf"/>
</dbReference>
<comment type="caution">
    <text evidence="4">The sequence shown here is derived from an EMBL/GenBank/DDBJ whole genome shotgun (WGS) entry which is preliminary data.</text>
</comment>
<dbReference type="InterPro" id="IPR000719">
    <property type="entry name" value="Prot_kinase_dom"/>
</dbReference>
<evidence type="ECO:0000256" key="2">
    <source>
        <dbReference type="ARBA" id="ARBA00022840"/>
    </source>
</evidence>
<proteinExistence type="predicted"/>
<keyword evidence="5" id="KW-1185">Reference proteome</keyword>
<dbReference type="InterPro" id="IPR050108">
    <property type="entry name" value="CDK"/>
</dbReference>